<dbReference type="Gene3D" id="3.30.70.920">
    <property type="match status" value="1"/>
</dbReference>
<dbReference type="PANTHER" id="PTHR30154:SF34">
    <property type="entry name" value="TRANSCRIPTIONAL REGULATOR AZLB"/>
    <property type="match status" value="1"/>
</dbReference>
<dbReference type="PRINTS" id="PR00033">
    <property type="entry name" value="HTHASNC"/>
</dbReference>
<feature type="domain" description="HTH asnC-type" evidence="4">
    <location>
        <begin position="8"/>
        <end position="68"/>
    </location>
</feature>
<dbReference type="InterPro" id="IPR000485">
    <property type="entry name" value="AsnC-type_HTH_dom"/>
</dbReference>
<evidence type="ECO:0000256" key="1">
    <source>
        <dbReference type="ARBA" id="ARBA00023015"/>
    </source>
</evidence>
<evidence type="ECO:0000256" key="3">
    <source>
        <dbReference type="ARBA" id="ARBA00023163"/>
    </source>
</evidence>
<dbReference type="AlphaFoldDB" id="A0A0S7BCK8"/>
<evidence type="ECO:0000259" key="4">
    <source>
        <dbReference type="PROSITE" id="PS50956"/>
    </source>
</evidence>
<keyword evidence="3" id="KW-0804">Transcription</keyword>
<dbReference type="InterPro" id="IPR036388">
    <property type="entry name" value="WH-like_DNA-bd_sf"/>
</dbReference>
<evidence type="ECO:0000313" key="6">
    <source>
        <dbReference type="Proteomes" id="UP000055060"/>
    </source>
</evidence>
<evidence type="ECO:0000313" key="5">
    <source>
        <dbReference type="EMBL" id="GAP15479.1"/>
    </source>
</evidence>
<sequence>MARTPAPFDELDYQILLALRENARQPAADIARLTGANERTVRNRIDRMAESGAIRLTSIVDPHAFGYVNTVDIFLEVDPEQEQAAIDNLLNRQEITYLALGQGTKEVSIEGRFKDIAEMREFLGRVLPAVPGVHVTGYALVPRIIRNIDSWLPKADDFAHLDNEN</sequence>
<dbReference type="GO" id="GO:0043565">
    <property type="term" value="F:sequence-specific DNA binding"/>
    <property type="evidence" value="ECO:0007669"/>
    <property type="project" value="InterPro"/>
</dbReference>
<dbReference type="GO" id="GO:0043200">
    <property type="term" value="P:response to amino acid"/>
    <property type="evidence" value="ECO:0007669"/>
    <property type="project" value="TreeGrafter"/>
</dbReference>
<dbReference type="RefSeq" id="WP_075074659.1">
    <property type="nucleotide sequence ID" value="NZ_DF967972.1"/>
</dbReference>
<dbReference type="Proteomes" id="UP000055060">
    <property type="component" value="Unassembled WGS sequence"/>
</dbReference>
<keyword evidence="2" id="KW-0238">DNA-binding</keyword>
<dbReference type="InterPro" id="IPR019888">
    <property type="entry name" value="Tscrpt_reg_AsnC-like"/>
</dbReference>
<dbReference type="OrthoDB" id="529868at2"/>
<keyword evidence="1" id="KW-0805">Transcription regulation</keyword>
<keyword evidence="6" id="KW-1185">Reference proteome</keyword>
<evidence type="ECO:0000256" key="2">
    <source>
        <dbReference type="ARBA" id="ARBA00023125"/>
    </source>
</evidence>
<dbReference type="Pfam" id="PF13404">
    <property type="entry name" value="HTH_AsnC-type"/>
    <property type="match status" value="1"/>
</dbReference>
<name>A0A0S7BCK8_9CHLR</name>
<organism evidence="5">
    <name type="scientific">Longilinea arvoryzae</name>
    <dbReference type="NCBI Taxonomy" id="360412"/>
    <lineage>
        <taxon>Bacteria</taxon>
        <taxon>Bacillati</taxon>
        <taxon>Chloroflexota</taxon>
        <taxon>Anaerolineae</taxon>
        <taxon>Anaerolineales</taxon>
        <taxon>Anaerolineaceae</taxon>
        <taxon>Longilinea</taxon>
    </lineage>
</organism>
<proteinExistence type="predicted"/>
<dbReference type="PANTHER" id="PTHR30154">
    <property type="entry name" value="LEUCINE-RESPONSIVE REGULATORY PROTEIN"/>
    <property type="match status" value="1"/>
</dbReference>
<dbReference type="InterPro" id="IPR036390">
    <property type="entry name" value="WH_DNA-bd_sf"/>
</dbReference>
<accession>A0A0S7BCK8</accession>
<dbReference type="PROSITE" id="PS50956">
    <property type="entry name" value="HTH_ASNC_2"/>
    <property type="match status" value="1"/>
</dbReference>
<protein>
    <submittedName>
        <fullName evidence="5">Transcriptional regulator, AsnC family</fullName>
    </submittedName>
</protein>
<dbReference type="EMBL" id="DF967972">
    <property type="protein sequence ID" value="GAP15479.1"/>
    <property type="molecule type" value="Genomic_DNA"/>
</dbReference>
<dbReference type="STRING" id="360412.LARV_03268"/>
<dbReference type="SMART" id="SM00344">
    <property type="entry name" value="HTH_ASNC"/>
    <property type="match status" value="1"/>
</dbReference>
<dbReference type="Gene3D" id="1.10.10.10">
    <property type="entry name" value="Winged helix-like DNA-binding domain superfamily/Winged helix DNA-binding domain"/>
    <property type="match status" value="1"/>
</dbReference>
<dbReference type="GO" id="GO:0005829">
    <property type="term" value="C:cytosol"/>
    <property type="evidence" value="ECO:0007669"/>
    <property type="project" value="TreeGrafter"/>
</dbReference>
<dbReference type="SUPFAM" id="SSF46785">
    <property type="entry name" value="Winged helix' DNA-binding domain"/>
    <property type="match status" value="1"/>
</dbReference>
<gene>
    <name evidence="5" type="ORF">LARV_03268</name>
</gene>
<reference evidence="5" key="1">
    <citation type="submission" date="2015-07" db="EMBL/GenBank/DDBJ databases">
        <title>Draft Genome Sequences of Anaerolinea thermolimosa IMO-1, Bellilinea caldifistulae GOMI-1, Leptolinea tardivitalis YMTK-2, Levilinea saccharolytica KIBI-1,Longilinea arvoryzae KOME-1, Previously Described as Members of the Anaerolineaceae (Chloroflexi).</title>
        <authorList>
            <person name="Sekiguchi Y."/>
            <person name="Ohashi A."/>
            <person name="Matsuura N."/>
            <person name="Tourlousse M.D."/>
        </authorList>
    </citation>
    <scope>NUCLEOTIDE SEQUENCE [LARGE SCALE GENOMIC DNA]</scope>
    <source>
        <strain evidence="5">KOME-1</strain>
    </source>
</reference>